<dbReference type="Proteomes" id="UP001357733">
    <property type="component" value="Unassembled WGS sequence"/>
</dbReference>
<feature type="transmembrane region" description="Helical" evidence="1">
    <location>
        <begin position="20"/>
        <end position="38"/>
    </location>
</feature>
<keyword evidence="1" id="KW-1133">Transmembrane helix</keyword>
<comment type="caution">
    <text evidence="2">The sequence shown here is derived from an EMBL/GenBank/DDBJ whole genome shotgun (WGS) entry which is preliminary data.</text>
</comment>
<dbReference type="RefSeq" id="WP_324619005.1">
    <property type="nucleotide sequence ID" value="NZ_JAYKOT010000003.1"/>
</dbReference>
<proteinExistence type="predicted"/>
<feature type="transmembrane region" description="Helical" evidence="1">
    <location>
        <begin position="276"/>
        <end position="296"/>
    </location>
</feature>
<keyword evidence="3" id="KW-1185">Reference proteome</keyword>
<reference evidence="2 3" key="1">
    <citation type="submission" date="2024-01" db="EMBL/GenBank/DDBJ databases">
        <title>Complete genome sequence of Citroniella saccharovorans strain M6.X9, isolated from human fecal sample.</title>
        <authorList>
            <person name="Cheng G."/>
            <person name="Westerholm M."/>
            <person name="Schnurer A."/>
        </authorList>
    </citation>
    <scope>NUCLEOTIDE SEQUENCE [LARGE SCALE GENOMIC DNA]</scope>
    <source>
        <strain evidence="2 3">DSM 29873</strain>
    </source>
</reference>
<evidence type="ECO:0000256" key="1">
    <source>
        <dbReference type="SAM" id="Phobius"/>
    </source>
</evidence>
<accession>A0AAW9MSG7</accession>
<sequence length="343" mass="40322">MNNLVKGIKDFFKADSVFKTILLVATFVIFALPIDAYINHKEIGLDYKENENVKRFQVLKSLKTKDLNSDELVKNYSNLFDKDVISAFKFNDEYYVFGDRDILSEYFNADEEININVRRKDISKYTFNNKEYDTSLIKRTFSNNNFLDAEKSEIYIVLPDKDPREMMEFLSFLSVGKSEKLFNMISSTMINSNNEDKISEFKKIVYDLDCNLWELEENNSDSIFYRKVMLRLLILIILFIILSLSYNFEGRILLYVREASIKNIEGLSLSSLLLRFSSYILTLSLISLIIFYILLIKLLYKETILFTFLFALLISAFLIGVVYFMLKRKNLTDNLRLDFKEGM</sequence>
<gene>
    <name evidence="2" type="ORF">VLK81_02690</name>
</gene>
<dbReference type="AlphaFoldDB" id="A0AAW9MSG7"/>
<evidence type="ECO:0008006" key="4">
    <source>
        <dbReference type="Google" id="ProtNLM"/>
    </source>
</evidence>
<organism evidence="2 3">
    <name type="scientific">Citroniella saccharovorans</name>
    <dbReference type="NCBI Taxonomy" id="2053367"/>
    <lineage>
        <taxon>Bacteria</taxon>
        <taxon>Bacillati</taxon>
        <taxon>Bacillota</taxon>
        <taxon>Tissierellia</taxon>
        <taxon>Tissierellales</taxon>
        <taxon>Peptoniphilaceae</taxon>
        <taxon>Citroniella</taxon>
    </lineage>
</organism>
<name>A0AAW9MSG7_9FIRM</name>
<protein>
    <recommendedName>
        <fullName evidence="4">ABC transporter permease</fullName>
    </recommendedName>
</protein>
<dbReference type="EMBL" id="JAYKOT010000003">
    <property type="protein sequence ID" value="MEB3428941.1"/>
    <property type="molecule type" value="Genomic_DNA"/>
</dbReference>
<keyword evidence="1" id="KW-0472">Membrane</keyword>
<feature type="transmembrane region" description="Helical" evidence="1">
    <location>
        <begin position="303"/>
        <end position="326"/>
    </location>
</feature>
<feature type="transmembrane region" description="Helical" evidence="1">
    <location>
        <begin position="228"/>
        <end position="248"/>
    </location>
</feature>
<evidence type="ECO:0000313" key="3">
    <source>
        <dbReference type="Proteomes" id="UP001357733"/>
    </source>
</evidence>
<keyword evidence="1" id="KW-0812">Transmembrane</keyword>
<evidence type="ECO:0000313" key="2">
    <source>
        <dbReference type="EMBL" id="MEB3428941.1"/>
    </source>
</evidence>